<feature type="domain" description="L,D-TPase catalytic" evidence="11">
    <location>
        <begin position="70"/>
        <end position="203"/>
    </location>
</feature>
<proteinExistence type="inferred from homology"/>
<protein>
    <recommendedName>
        <fullName evidence="11">L,D-TPase catalytic domain-containing protein</fullName>
    </recommendedName>
</protein>
<evidence type="ECO:0000256" key="9">
    <source>
        <dbReference type="PROSITE-ProRule" id="PRU01373"/>
    </source>
</evidence>
<accession>A0A4P7XKS8</accession>
<dbReference type="GO" id="GO:0018104">
    <property type="term" value="P:peptidoglycan-protein cross-linking"/>
    <property type="evidence" value="ECO:0007669"/>
    <property type="project" value="TreeGrafter"/>
</dbReference>
<keyword evidence="4" id="KW-0808">Transferase</keyword>
<keyword evidence="6 9" id="KW-0133">Cell shape</keyword>
<dbReference type="Gene3D" id="2.40.440.10">
    <property type="entry name" value="L,D-transpeptidase catalytic domain-like"/>
    <property type="match status" value="1"/>
</dbReference>
<reference evidence="12 13" key="1">
    <citation type="submission" date="2018-07" db="EMBL/GenBank/DDBJ databases">
        <title>Marsedoiliclastica nanhaica gen. nov. sp. nov., a novel marine hydrocarbonoclastic bacterium isolated from an in-situ enriched hydrocarbon-degrading consortium in deep-sea sediment.</title>
        <authorList>
            <person name="Dong C."/>
            <person name="Ma T."/>
            <person name="Liu R."/>
            <person name="Shao Z."/>
        </authorList>
    </citation>
    <scope>NUCLEOTIDE SEQUENCE [LARGE SCALE GENOMIC DNA]</scope>
    <source>
        <strain evidence="13">soil36-7</strain>
    </source>
</reference>
<evidence type="ECO:0000256" key="4">
    <source>
        <dbReference type="ARBA" id="ARBA00022679"/>
    </source>
</evidence>
<gene>
    <name evidence="12" type="ORF">soil367_00570</name>
</gene>
<keyword evidence="13" id="KW-1185">Reference proteome</keyword>
<dbReference type="KEGG" id="hmi:soil367_00570"/>
<dbReference type="GO" id="GO:0008360">
    <property type="term" value="P:regulation of cell shape"/>
    <property type="evidence" value="ECO:0007669"/>
    <property type="project" value="UniProtKB-UniRule"/>
</dbReference>
<keyword evidence="8 9" id="KW-0961">Cell wall biogenesis/degradation</keyword>
<keyword evidence="5" id="KW-0378">Hydrolase</keyword>
<evidence type="ECO:0000256" key="5">
    <source>
        <dbReference type="ARBA" id="ARBA00022801"/>
    </source>
</evidence>
<keyword evidence="3" id="KW-0328">Glycosyltransferase</keyword>
<dbReference type="SUPFAM" id="SSF141523">
    <property type="entry name" value="L,D-transpeptidase catalytic domain-like"/>
    <property type="match status" value="1"/>
</dbReference>
<evidence type="ECO:0000256" key="1">
    <source>
        <dbReference type="ARBA" id="ARBA00004752"/>
    </source>
</evidence>
<comment type="similarity">
    <text evidence="2">Belongs to the YkuD family.</text>
</comment>
<dbReference type="InterPro" id="IPR005490">
    <property type="entry name" value="LD_TPept_cat_dom"/>
</dbReference>
<feature type="region of interest" description="Disordered" evidence="10">
    <location>
        <begin position="275"/>
        <end position="297"/>
    </location>
</feature>
<dbReference type="EMBL" id="CP031093">
    <property type="protein sequence ID" value="QCF27741.1"/>
    <property type="molecule type" value="Genomic_DNA"/>
</dbReference>
<feature type="active site" description="Nucleophile" evidence="9">
    <location>
        <position position="179"/>
    </location>
</feature>
<evidence type="ECO:0000256" key="8">
    <source>
        <dbReference type="ARBA" id="ARBA00023316"/>
    </source>
</evidence>
<dbReference type="GO" id="GO:0071972">
    <property type="term" value="F:peptidoglycan L,D-transpeptidase activity"/>
    <property type="evidence" value="ECO:0007669"/>
    <property type="project" value="TreeGrafter"/>
</dbReference>
<sequence length="297" mass="33193">MPVWQDTALVGAVDRVYAKYEDTLAAIGDRHSLGYLELLFANPGVDPWLPGEETPIILPSRFILPAGAREGIVINLAEFRLYHYKDNSVTTYPVGVGRSTAPSPLTHTEVTMRLESPAWYPPESVRQEHAAEGDQLPRVIPPGPDNPLGPFALQLAEKGYLIHGTNKRFGIGMQVSHGCIRMYNQDISELVWRVETGTPVRIVDQPVKFGVQDRVLWIEVHRKQDEQTREQTNRLWQAASESLQAVEREHPGLELNRALMEKAIEQADGIPRRVGEVIPTQVAREDSRRPSGDAEGS</sequence>
<keyword evidence="7 9" id="KW-0573">Peptidoglycan synthesis</keyword>
<dbReference type="Pfam" id="PF03734">
    <property type="entry name" value="YkuD"/>
    <property type="match status" value="1"/>
</dbReference>
<name>A0A4P7XKS8_9ALTE</name>
<dbReference type="GO" id="GO:0005576">
    <property type="term" value="C:extracellular region"/>
    <property type="evidence" value="ECO:0007669"/>
    <property type="project" value="TreeGrafter"/>
</dbReference>
<evidence type="ECO:0000256" key="3">
    <source>
        <dbReference type="ARBA" id="ARBA00022676"/>
    </source>
</evidence>
<dbReference type="PROSITE" id="PS52029">
    <property type="entry name" value="LD_TPASE"/>
    <property type="match status" value="1"/>
</dbReference>
<evidence type="ECO:0000256" key="7">
    <source>
        <dbReference type="ARBA" id="ARBA00022984"/>
    </source>
</evidence>
<dbReference type="OrthoDB" id="9787225at2"/>
<comment type="pathway">
    <text evidence="1 9">Cell wall biogenesis; peptidoglycan biosynthesis.</text>
</comment>
<evidence type="ECO:0000256" key="2">
    <source>
        <dbReference type="ARBA" id="ARBA00005992"/>
    </source>
</evidence>
<evidence type="ECO:0000256" key="10">
    <source>
        <dbReference type="SAM" id="MobiDB-lite"/>
    </source>
</evidence>
<dbReference type="GO" id="GO:0016757">
    <property type="term" value="F:glycosyltransferase activity"/>
    <property type="evidence" value="ECO:0007669"/>
    <property type="project" value="UniProtKB-KW"/>
</dbReference>
<dbReference type="GO" id="GO:0071555">
    <property type="term" value="P:cell wall organization"/>
    <property type="evidence" value="ECO:0007669"/>
    <property type="project" value="UniProtKB-UniRule"/>
</dbReference>
<dbReference type="PANTHER" id="PTHR30582:SF24">
    <property type="entry name" value="L,D-TRANSPEPTIDASE ERFK_SRFK-RELATED"/>
    <property type="match status" value="1"/>
</dbReference>
<dbReference type="CDD" id="cd16913">
    <property type="entry name" value="YkuD_like"/>
    <property type="match status" value="1"/>
</dbReference>
<evidence type="ECO:0000313" key="12">
    <source>
        <dbReference type="EMBL" id="QCF27741.1"/>
    </source>
</evidence>
<dbReference type="AlphaFoldDB" id="A0A4P7XKS8"/>
<feature type="active site" description="Proton donor/acceptor" evidence="9">
    <location>
        <position position="163"/>
    </location>
</feature>
<dbReference type="UniPathway" id="UPA00219"/>
<dbReference type="InterPro" id="IPR038063">
    <property type="entry name" value="Transpep_catalytic_dom"/>
</dbReference>
<evidence type="ECO:0000256" key="6">
    <source>
        <dbReference type="ARBA" id="ARBA00022960"/>
    </source>
</evidence>
<organism evidence="12 13">
    <name type="scientific">Hydrocarboniclastica marina</name>
    <dbReference type="NCBI Taxonomy" id="2259620"/>
    <lineage>
        <taxon>Bacteria</taxon>
        <taxon>Pseudomonadati</taxon>
        <taxon>Pseudomonadota</taxon>
        <taxon>Gammaproteobacteria</taxon>
        <taxon>Alteromonadales</taxon>
        <taxon>Alteromonadaceae</taxon>
        <taxon>Hydrocarboniclastica</taxon>
    </lineage>
</organism>
<dbReference type="InterPro" id="IPR050979">
    <property type="entry name" value="LD-transpeptidase"/>
</dbReference>
<feature type="compositionally biased region" description="Basic and acidic residues" evidence="10">
    <location>
        <begin position="283"/>
        <end position="297"/>
    </location>
</feature>
<dbReference type="Proteomes" id="UP000298049">
    <property type="component" value="Chromosome"/>
</dbReference>
<evidence type="ECO:0000259" key="11">
    <source>
        <dbReference type="PROSITE" id="PS52029"/>
    </source>
</evidence>
<evidence type="ECO:0000313" key="13">
    <source>
        <dbReference type="Proteomes" id="UP000298049"/>
    </source>
</evidence>
<dbReference type="PANTHER" id="PTHR30582">
    <property type="entry name" value="L,D-TRANSPEPTIDASE"/>
    <property type="match status" value="1"/>
</dbReference>